<proteinExistence type="predicted"/>
<reference evidence="1 2" key="1">
    <citation type="submission" date="2019-12" db="EMBL/GenBank/DDBJ databases">
        <title>Genome sequenceing of Clostridium bovifaecis.</title>
        <authorList>
            <person name="Yao Y."/>
        </authorList>
    </citation>
    <scope>NUCLEOTIDE SEQUENCE [LARGE SCALE GENOMIC DNA]</scope>
    <source>
        <strain evidence="1 2">BXX</strain>
    </source>
</reference>
<sequence>MLKKMLIKFKDGDILLHNCSGNKELDLSMLKTMLENNIPEDNEDENSNIHSIEIILA</sequence>
<protein>
    <submittedName>
        <fullName evidence="1">Uncharacterized protein</fullName>
    </submittedName>
</protein>
<evidence type="ECO:0000313" key="2">
    <source>
        <dbReference type="Proteomes" id="UP000422764"/>
    </source>
</evidence>
<keyword evidence="2" id="KW-1185">Reference proteome</keyword>
<gene>
    <name evidence="1" type="ORF">GOM49_13005</name>
</gene>
<dbReference type="AlphaFoldDB" id="A0A6I6F6B5"/>
<accession>A0A6I6F6B5</accession>
<name>A0A6I6F6B5_9CLOT</name>
<dbReference type="EMBL" id="CP046522">
    <property type="protein sequence ID" value="QGU95888.1"/>
    <property type="molecule type" value="Genomic_DNA"/>
</dbReference>
<dbReference type="Proteomes" id="UP000422764">
    <property type="component" value="Chromosome"/>
</dbReference>
<organism evidence="1 2">
    <name type="scientific">Clostridium bovifaecis</name>
    <dbReference type="NCBI Taxonomy" id="2184719"/>
    <lineage>
        <taxon>Bacteria</taxon>
        <taxon>Bacillati</taxon>
        <taxon>Bacillota</taxon>
        <taxon>Clostridia</taxon>
        <taxon>Eubacteriales</taxon>
        <taxon>Clostridiaceae</taxon>
        <taxon>Clostridium</taxon>
    </lineage>
</organism>
<evidence type="ECO:0000313" key="1">
    <source>
        <dbReference type="EMBL" id="QGU95888.1"/>
    </source>
</evidence>